<evidence type="ECO:0000313" key="2">
    <source>
        <dbReference type="Proteomes" id="UP000275846"/>
    </source>
</evidence>
<evidence type="ECO:0000313" key="1">
    <source>
        <dbReference type="EMBL" id="VDL81467.1"/>
    </source>
</evidence>
<reference evidence="1 2" key="2">
    <citation type="submission" date="2018-11" db="EMBL/GenBank/DDBJ databases">
        <authorList>
            <consortium name="Pathogen Informatics"/>
        </authorList>
    </citation>
    <scope>NUCLEOTIDE SEQUENCE [LARGE SCALE GENOMIC DNA]</scope>
    <source>
        <strain evidence="1 2">NST_G2</strain>
    </source>
</reference>
<evidence type="ECO:0000313" key="3">
    <source>
        <dbReference type="WBParaSite" id="SSLN_0000012001-mRNA-1"/>
    </source>
</evidence>
<accession>A0A183S7B6</accession>
<reference evidence="3" key="1">
    <citation type="submission" date="2016-06" db="UniProtKB">
        <authorList>
            <consortium name="WormBaseParasite"/>
        </authorList>
    </citation>
    <scope>IDENTIFICATION</scope>
</reference>
<keyword evidence="2" id="KW-1185">Reference proteome</keyword>
<protein>
    <submittedName>
        <fullName evidence="1 3">Uncharacterized protein</fullName>
    </submittedName>
</protein>
<dbReference type="Proteomes" id="UP000275846">
    <property type="component" value="Unassembled WGS sequence"/>
</dbReference>
<proteinExistence type="predicted"/>
<dbReference type="AlphaFoldDB" id="A0A183S7B6"/>
<dbReference type="OrthoDB" id="6316783at2759"/>
<dbReference type="EMBL" id="UYSU01000056">
    <property type="protein sequence ID" value="VDL81467.1"/>
    <property type="molecule type" value="Genomic_DNA"/>
</dbReference>
<name>A0A183S7B6_SCHSO</name>
<sequence length="85" mass="10453">MLVEKNQLHKAYVNRPTTSNKTVFYRRRHLVQQRLWEMQKAWMTRKAKEIQGFADRSKWKNFFPTTTSRQRCCTSFQCRWQDATH</sequence>
<gene>
    <name evidence="1" type="ORF">SSLN_LOCUS114</name>
</gene>
<organism evidence="3">
    <name type="scientific">Schistocephalus solidus</name>
    <name type="common">Tapeworm</name>
    <dbReference type="NCBI Taxonomy" id="70667"/>
    <lineage>
        <taxon>Eukaryota</taxon>
        <taxon>Metazoa</taxon>
        <taxon>Spiralia</taxon>
        <taxon>Lophotrochozoa</taxon>
        <taxon>Platyhelminthes</taxon>
        <taxon>Cestoda</taxon>
        <taxon>Eucestoda</taxon>
        <taxon>Diphyllobothriidea</taxon>
        <taxon>Diphyllobothriidae</taxon>
        <taxon>Schistocephalus</taxon>
    </lineage>
</organism>
<dbReference type="WBParaSite" id="SSLN_0000012001-mRNA-1">
    <property type="protein sequence ID" value="SSLN_0000012001-mRNA-1"/>
    <property type="gene ID" value="SSLN_0000012001"/>
</dbReference>